<evidence type="ECO:0000313" key="1">
    <source>
        <dbReference type="EMBL" id="KZS11983.1"/>
    </source>
</evidence>
<dbReference type="PANTHER" id="PTHR31025">
    <property type="entry name" value="SI:CH211-196P9.1-RELATED"/>
    <property type="match status" value="1"/>
</dbReference>
<reference evidence="1 2" key="1">
    <citation type="submission" date="2016-03" db="EMBL/GenBank/DDBJ databases">
        <title>EvidentialGene: Evidence-directed Construction of Genes on Genomes.</title>
        <authorList>
            <person name="Gilbert D.G."/>
            <person name="Choi J.-H."/>
            <person name="Mockaitis K."/>
            <person name="Colbourne J."/>
            <person name="Pfrender M."/>
        </authorList>
    </citation>
    <scope>NUCLEOTIDE SEQUENCE [LARGE SCALE GENOMIC DNA]</scope>
    <source>
        <strain evidence="1 2">Xinb3</strain>
        <tissue evidence="1">Complete organism</tissue>
    </source>
</reference>
<sequence length="765" mass="87775">MLHSDDELLHVRGVKKNSVLNELKFFHTSTNRTADIMHLLPEGILPLVSGNILHEFITIRKVMSLTDLNRKIRWVFACLKVDKGNTPPELNSLKPPGKGLSPKLTANEMLCLFRYLPVILGPFIPTGDKFWALFVQLQMLVDIAYAPKLTDVILDYFEELYEDHMLLYKELYPEIAVKPKQHFLVHFKTIVKENGPTRNLSCLKYELRNGFFKRLSHVVCNFKNISKTLTTRNQYTTLAHSIIGDILRDEFIFSGQQKTCVLQSIESSEIVAQKLNIPLTTTVDIVKHVDYYGVTYSVGNIVVISKENFELKFGEVQSIIREKKQCVILVQKFETVGFNSHCTYLRFLAPVDLLELHSDGFPVVCDDDFLCLSIVTGPLTFTVTILEGRERYNDHRGLPDLGNELDPEPSTNGMPKPAEFDMAAKSIVAHFPIAKDASSTADNIIHSSWYDVNTNVGRLSNYVRDRRSNNKNKGAIVRSYNKRQTENFEDEFDITLQDQERFIRENQVTTENKEKMMQCHFGTLESRRKWILEKKPTVTDILTRFPRFTSLKGAVDCDLKFVEGWRTEEFTERWKKIEKSLAVELLKKHGESLEPFAELTMDLVDSYENSLLGLDTANDRTLIIFSSLPILFPPRPSRASKGFTLPNLKNISQILVRRFPVGTNLSEALQRCETDGMIQPGLIVIGNRRYIKADLIPIKINTPSAAESIAILFAVYHIFNLIFPDNLNLVYIFLQNMMEYGREKEALPNKKKRKHVNLWLSTIFH</sequence>
<gene>
    <name evidence="1" type="ORF">APZ42_023175</name>
</gene>
<proteinExistence type="predicted"/>
<dbReference type="OrthoDB" id="6506336at2759"/>
<organism evidence="1 2">
    <name type="scientific">Daphnia magna</name>
    <dbReference type="NCBI Taxonomy" id="35525"/>
    <lineage>
        <taxon>Eukaryota</taxon>
        <taxon>Metazoa</taxon>
        <taxon>Ecdysozoa</taxon>
        <taxon>Arthropoda</taxon>
        <taxon>Crustacea</taxon>
        <taxon>Branchiopoda</taxon>
        <taxon>Diplostraca</taxon>
        <taxon>Cladocera</taxon>
        <taxon>Anomopoda</taxon>
        <taxon>Daphniidae</taxon>
        <taxon>Daphnia</taxon>
    </lineage>
</organism>
<dbReference type="EMBL" id="LRGB01001411">
    <property type="protein sequence ID" value="KZS11983.1"/>
    <property type="molecule type" value="Genomic_DNA"/>
</dbReference>
<dbReference type="AlphaFoldDB" id="A0A164V5A8"/>
<dbReference type="PANTHER" id="PTHR31025:SF9">
    <property type="entry name" value="SI:DKEY-286J15.1"/>
    <property type="match status" value="1"/>
</dbReference>
<keyword evidence="2" id="KW-1185">Reference proteome</keyword>
<dbReference type="Proteomes" id="UP000076858">
    <property type="component" value="Unassembled WGS sequence"/>
</dbReference>
<comment type="caution">
    <text evidence="1">The sequence shown here is derived from an EMBL/GenBank/DDBJ whole genome shotgun (WGS) entry which is preliminary data.</text>
</comment>
<evidence type="ECO:0000313" key="2">
    <source>
        <dbReference type="Proteomes" id="UP000076858"/>
    </source>
</evidence>
<protein>
    <submittedName>
        <fullName evidence="1">Uncharacterized protein</fullName>
    </submittedName>
</protein>
<name>A0A164V5A8_9CRUS</name>
<accession>A0A164V5A8</accession>